<dbReference type="SUPFAM" id="SSF48652">
    <property type="entry name" value="Tetraspanin"/>
    <property type="match status" value="1"/>
</dbReference>
<dbReference type="Pfam" id="PF00335">
    <property type="entry name" value="Tetraspanin"/>
    <property type="match status" value="1"/>
</dbReference>
<evidence type="ECO:0000256" key="4">
    <source>
        <dbReference type="ARBA" id="ARBA00023136"/>
    </source>
</evidence>
<dbReference type="Gene3D" id="1.10.1450.10">
    <property type="entry name" value="Tetraspanin"/>
    <property type="match status" value="1"/>
</dbReference>
<dbReference type="PANTHER" id="PTHR19282:SF428">
    <property type="entry name" value="TETRASPANIN 68C, ISOFORM A"/>
    <property type="match status" value="1"/>
</dbReference>
<evidence type="ECO:0000256" key="6">
    <source>
        <dbReference type="SAM" id="Phobius"/>
    </source>
</evidence>
<evidence type="ECO:0000256" key="3">
    <source>
        <dbReference type="ARBA" id="ARBA00022989"/>
    </source>
</evidence>
<gene>
    <name evidence="7" type="ORF">NQ315_012121</name>
</gene>
<dbReference type="EMBL" id="JANEYG010000020">
    <property type="protein sequence ID" value="KAJ8919136.1"/>
    <property type="molecule type" value="Genomic_DNA"/>
</dbReference>
<sequence>ACGFTLVIGGMLVLFDSDRVLLSKLISTGQLLTNMPHPLLYYIALGLSLLGLILAATGILGCWASCMHNYCMLTSYFLIILLVLVGECGIYAVPWVWPKCVGLGLDVLDLIKSLQKNYGVSGQEQFTAAIDLAQTMFNCCGMESANEYDTSLWRLQSLGPSLAVPLTCCKLENANQSRAYLNPEPRNAALCQALEKNRHEGYRHTAGCKESLEQWYREHYLVFLGAGLLVVLIEFMVLLSTILTCTRIYHHNQEVKENARNLKQEPEPSTPTDISFHKRPSSSEAGAYSNETYAVASGSFKHNYNLVDRA</sequence>
<comment type="caution">
    <text evidence="7">The sequence shown here is derived from an EMBL/GenBank/DDBJ whole genome shotgun (WGS) entry which is preliminary data.</text>
</comment>
<keyword evidence="4 6" id="KW-0472">Membrane</keyword>
<feature type="transmembrane region" description="Helical" evidence="6">
    <location>
        <begin position="76"/>
        <end position="97"/>
    </location>
</feature>
<comment type="subcellular location">
    <subcellularLocation>
        <location evidence="1">Membrane</location>
        <topology evidence="1">Multi-pass membrane protein</topology>
    </subcellularLocation>
</comment>
<dbReference type="InterPro" id="IPR018499">
    <property type="entry name" value="Tetraspanin/Peripherin"/>
</dbReference>
<keyword evidence="2 6" id="KW-0812">Transmembrane</keyword>
<dbReference type="GO" id="GO:0005886">
    <property type="term" value="C:plasma membrane"/>
    <property type="evidence" value="ECO:0007669"/>
    <property type="project" value="TreeGrafter"/>
</dbReference>
<dbReference type="PRINTS" id="PR00259">
    <property type="entry name" value="TMFOUR"/>
</dbReference>
<evidence type="ECO:0000313" key="7">
    <source>
        <dbReference type="EMBL" id="KAJ8919136.1"/>
    </source>
</evidence>
<accession>A0AAV8VZV8</accession>
<evidence type="ECO:0008006" key="9">
    <source>
        <dbReference type="Google" id="ProtNLM"/>
    </source>
</evidence>
<evidence type="ECO:0000256" key="2">
    <source>
        <dbReference type="ARBA" id="ARBA00022692"/>
    </source>
</evidence>
<feature type="transmembrane region" description="Helical" evidence="6">
    <location>
        <begin position="39"/>
        <end position="64"/>
    </location>
</feature>
<reference evidence="7 8" key="1">
    <citation type="journal article" date="2023" name="Insect Mol. Biol.">
        <title>Genome sequencing provides insights into the evolution of gene families encoding plant cell wall-degrading enzymes in longhorned beetles.</title>
        <authorList>
            <person name="Shin N.R."/>
            <person name="Okamura Y."/>
            <person name="Kirsch R."/>
            <person name="Pauchet Y."/>
        </authorList>
    </citation>
    <scope>NUCLEOTIDE SEQUENCE [LARGE SCALE GENOMIC DNA]</scope>
    <source>
        <strain evidence="7">EAD_L_NR</strain>
    </source>
</reference>
<proteinExistence type="predicted"/>
<dbReference type="InterPro" id="IPR008952">
    <property type="entry name" value="Tetraspanin_EC2_sf"/>
</dbReference>
<dbReference type="AlphaFoldDB" id="A0AAV8VZV8"/>
<protein>
    <recommendedName>
        <fullName evidence="9">Tetraspanin</fullName>
    </recommendedName>
</protein>
<dbReference type="Proteomes" id="UP001159042">
    <property type="component" value="Unassembled WGS sequence"/>
</dbReference>
<evidence type="ECO:0000256" key="1">
    <source>
        <dbReference type="ARBA" id="ARBA00004141"/>
    </source>
</evidence>
<keyword evidence="3 6" id="KW-1133">Transmembrane helix</keyword>
<evidence type="ECO:0000256" key="5">
    <source>
        <dbReference type="SAM" id="MobiDB-lite"/>
    </source>
</evidence>
<feature type="region of interest" description="Disordered" evidence="5">
    <location>
        <begin position="259"/>
        <end position="287"/>
    </location>
</feature>
<dbReference type="PANTHER" id="PTHR19282">
    <property type="entry name" value="TETRASPANIN"/>
    <property type="match status" value="1"/>
</dbReference>
<name>A0AAV8VZV8_9CUCU</name>
<organism evidence="7 8">
    <name type="scientific">Exocentrus adspersus</name>
    <dbReference type="NCBI Taxonomy" id="1586481"/>
    <lineage>
        <taxon>Eukaryota</taxon>
        <taxon>Metazoa</taxon>
        <taxon>Ecdysozoa</taxon>
        <taxon>Arthropoda</taxon>
        <taxon>Hexapoda</taxon>
        <taxon>Insecta</taxon>
        <taxon>Pterygota</taxon>
        <taxon>Neoptera</taxon>
        <taxon>Endopterygota</taxon>
        <taxon>Coleoptera</taxon>
        <taxon>Polyphaga</taxon>
        <taxon>Cucujiformia</taxon>
        <taxon>Chrysomeloidea</taxon>
        <taxon>Cerambycidae</taxon>
        <taxon>Lamiinae</taxon>
        <taxon>Acanthocinini</taxon>
        <taxon>Exocentrus</taxon>
    </lineage>
</organism>
<feature type="non-terminal residue" evidence="7">
    <location>
        <position position="1"/>
    </location>
</feature>
<feature type="transmembrane region" description="Helical" evidence="6">
    <location>
        <begin position="220"/>
        <end position="243"/>
    </location>
</feature>
<evidence type="ECO:0000313" key="8">
    <source>
        <dbReference type="Proteomes" id="UP001159042"/>
    </source>
</evidence>
<keyword evidence="8" id="KW-1185">Reference proteome</keyword>